<dbReference type="GO" id="GO:0005829">
    <property type="term" value="C:cytosol"/>
    <property type="evidence" value="ECO:0007669"/>
    <property type="project" value="TreeGrafter"/>
</dbReference>
<dbReference type="Gene3D" id="1.25.10.10">
    <property type="entry name" value="Leucine-rich Repeat Variant"/>
    <property type="match status" value="1"/>
</dbReference>
<dbReference type="InterPro" id="IPR011989">
    <property type="entry name" value="ARM-like"/>
</dbReference>
<dbReference type="GO" id="GO:0006611">
    <property type="term" value="P:protein export from nucleus"/>
    <property type="evidence" value="ECO:0007669"/>
    <property type="project" value="TreeGrafter"/>
</dbReference>
<accession>A0A177TV05</accession>
<keyword evidence="9" id="KW-1185">Reference proteome</keyword>
<evidence type="ECO:0000313" key="9">
    <source>
        <dbReference type="Proteomes" id="UP000077521"/>
    </source>
</evidence>
<dbReference type="AlphaFoldDB" id="A0A177TV05"/>
<dbReference type="Pfam" id="PF03378">
    <property type="entry name" value="CAS_CSE1"/>
    <property type="match status" value="1"/>
</dbReference>
<comment type="similarity">
    <text evidence="3">Belongs to the XPO2/CSE1 family.</text>
</comment>
<evidence type="ECO:0000256" key="4">
    <source>
        <dbReference type="ARBA" id="ARBA00022448"/>
    </source>
</evidence>
<dbReference type="PROSITE" id="PS50166">
    <property type="entry name" value="IMPORTIN_B_NT"/>
    <property type="match status" value="1"/>
</dbReference>
<proteinExistence type="inferred from homology"/>
<name>A0A177TV05_9BASI</name>
<evidence type="ECO:0000256" key="5">
    <source>
        <dbReference type="ARBA" id="ARBA00022490"/>
    </source>
</evidence>
<comment type="caution">
    <text evidence="8">The sequence shown here is derived from an EMBL/GenBank/DDBJ whole genome shotgun (WGS) entry which is preliminary data.</text>
</comment>
<dbReference type="SMART" id="SM00913">
    <property type="entry name" value="IBN_N"/>
    <property type="match status" value="1"/>
</dbReference>
<keyword evidence="4" id="KW-0813">Transport</keyword>
<dbReference type="Proteomes" id="UP000077521">
    <property type="component" value="Unassembled WGS sequence"/>
</dbReference>
<dbReference type="EMBL" id="LWDF02000317">
    <property type="protein sequence ID" value="KAE8250517.1"/>
    <property type="molecule type" value="Genomic_DNA"/>
</dbReference>
<gene>
    <name evidence="8" type="ORF">A4X13_0g4658</name>
</gene>
<dbReference type="Pfam" id="PF08506">
    <property type="entry name" value="Cse1"/>
    <property type="match status" value="1"/>
</dbReference>
<dbReference type="InterPro" id="IPR005043">
    <property type="entry name" value="XPO2_C"/>
</dbReference>
<evidence type="ECO:0000256" key="2">
    <source>
        <dbReference type="ARBA" id="ARBA00004496"/>
    </source>
</evidence>
<dbReference type="PANTHER" id="PTHR10997">
    <property type="entry name" value="IMPORTIN-7, 8, 11"/>
    <property type="match status" value="1"/>
</dbReference>
<dbReference type="InterPro" id="IPR013713">
    <property type="entry name" value="XPO2_central"/>
</dbReference>
<evidence type="ECO:0000256" key="3">
    <source>
        <dbReference type="ARBA" id="ARBA00008669"/>
    </source>
</evidence>
<dbReference type="SUPFAM" id="SSF48371">
    <property type="entry name" value="ARM repeat"/>
    <property type="match status" value="1"/>
</dbReference>
<dbReference type="InterPro" id="IPR001494">
    <property type="entry name" value="Importin-beta_N"/>
</dbReference>
<dbReference type="GO" id="GO:0006606">
    <property type="term" value="P:protein import into nucleus"/>
    <property type="evidence" value="ECO:0007669"/>
    <property type="project" value="TreeGrafter"/>
</dbReference>
<keyword evidence="7" id="KW-0539">Nucleus</keyword>
<evidence type="ECO:0000256" key="6">
    <source>
        <dbReference type="ARBA" id="ARBA00022927"/>
    </source>
</evidence>
<evidence type="ECO:0000256" key="7">
    <source>
        <dbReference type="ARBA" id="ARBA00023242"/>
    </source>
</evidence>
<organism evidence="8 9">
    <name type="scientific">Tilletia indica</name>
    <dbReference type="NCBI Taxonomy" id="43049"/>
    <lineage>
        <taxon>Eukaryota</taxon>
        <taxon>Fungi</taxon>
        <taxon>Dikarya</taxon>
        <taxon>Basidiomycota</taxon>
        <taxon>Ustilaginomycotina</taxon>
        <taxon>Exobasidiomycetes</taxon>
        <taxon>Tilletiales</taxon>
        <taxon>Tilletiaceae</taxon>
        <taxon>Tilletia</taxon>
    </lineage>
</organism>
<reference evidence="8" key="2">
    <citation type="journal article" date="2019" name="IMA Fungus">
        <title>Genome sequencing and comparison of five Tilletia species to identify candidate genes for the detection of regulated species infecting wheat.</title>
        <authorList>
            <person name="Nguyen H.D.T."/>
            <person name="Sultana T."/>
            <person name="Kesanakurti P."/>
            <person name="Hambleton S."/>
        </authorList>
    </citation>
    <scope>NUCLEOTIDE SEQUENCE</scope>
    <source>
        <strain evidence="8">DAOMC 236416</strain>
    </source>
</reference>
<dbReference type="GO" id="GO:0031267">
    <property type="term" value="F:small GTPase binding"/>
    <property type="evidence" value="ECO:0007669"/>
    <property type="project" value="InterPro"/>
</dbReference>
<dbReference type="InterPro" id="IPR016024">
    <property type="entry name" value="ARM-type_fold"/>
</dbReference>
<keyword evidence="5" id="KW-0963">Cytoplasm</keyword>
<reference evidence="8" key="1">
    <citation type="submission" date="2016-04" db="EMBL/GenBank/DDBJ databases">
        <authorList>
            <person name="Nguyen H.D."/>
            <person name="Samba Siva P."/>
            <person name="Cullis J."/>
            <person name="Levesque C.A."/>
            <person name="Hambleton S."/>
        </authorList>
    </citation>
    <scope>NUCLEOTIDE SEQUENCE</scope>
    <source>
        <strain evidence="8">DAOMC 236416</strain>
    </source>
</reference>
<dbReference type="GO" id="GO:0005635">
    <property type="term" value="C:nuclear envelope"/>
    <property type="evidence" value="ECO:0007669"/>
    <property type="project" value="TreeGrafter"/>
</dbReference>
<dbReference type="PANTHER" id="PTHR10997:SF8">
    <property type="entry name" value="EXPORTIN-2"/>
    <property type="match status" value="1"/>
</dbReference>
<keyword evidence="6" id="KW-0653">Protein transport</keyword>
<evidence type="ECO:0000313" key="8">
    <source>
        <dbReference type="EMBL" id="KAE8250517.1"/>
    </source>
</evidence>
<dbReference type="Pfam" id="PF03810">
    <property type="entry name" value="IBN_N"/>
    <property type="match status" value="1"/>
</dbReference>
<protein>
    <submittedName>
        <fullName evidence="8">Uncharacterized protein</fullName>
    </submittedName>
</protein>
<dbReference type="GO" id="GO:0005049">
    <property type="term" value="F:nuclear export signal receptor activity"/>
    <property type="evidence" value="ECO:0007669"/>
    <property type="project" value="TreeGrafter"/>
</dbReference>
<evidence type="ECO:0000256" key="1">
    <source>
        <dbReference type="ARBA" id="ARBA00004123"/>
    </source>
</evidence>
<sequence length="1031" mass="112840">MEANQQNIDALAQVFARSLDPAGRVEAETALAQASAQPGYPQCLLALIQSSTSAQGASASASSPPAAVRLAAAISLKNLCKTAWTAEDAAAAQDSETTVVVHENDKVAVRAQLLPLLYHLASSTGPAASTPGLGGVRSQLSETVAIVAAHDFPVAWPELVSSLAEQLKTSQDFGILTTVLETAHSIFGRWRSAFRTNELYTEINLVLEQFAQPFLEFLQKTDASLSDPSIPPGPVVNQLGNAMRLNLIVFHDLSAQDLPPAFEDSMSSLSALFIKYLSFTRPDLAGESDEALTPEQGEEDETQPGPLELIRIEVCDIADLYAHRYLDAFEALPQFVQAVWEMLGSCGPLRKYDQLVARAITFLSTVVKMNNQRSMFEAKETLDQFISRIILPNIALRPQDEFLFEEEPIDYIRLDMESNIDTDTRRRAASAFTRALMEQFESTITDVISTYINQYLSSYAADPSANWRSKDTAICLLTSIASRSETTTQGISSTNSLVNVVQFFSDHVFVDLQADSGSVAPILQADAIKYLHTFRNQLNKEQLLSVMPLFVKHLESPHYVVASYAALTIERVLVLKDKAANTMLFTADDVKPFAEAILLAAFRTIRSGSSPEKVAENDYMMKCAMRLIFTARSSIVPFYAPILENLTGILVEIAKNPSNPKFSHYCFESIAALIRYAADGNEENLTAMEGHLFPPFTAILQGEVTEFVPYVFQLLAQMLELRANLGGNSVPESYQVLLPPLLTPALWESKGNVPALVRLLRAFIAQGSAGIVEGNQLQPLLGIYQRLITSRVNDLFGFELITALCEHVPVISLQPYLKPVLTMMLTRLQTGKTEKFSNGFIVFFASFCAVPQQGFPDHAVAAFESVQPGLLPSLLQGIILPEMQKIAERQRKIVAVGMTRLLIHSSLMLSEPTVKVWTPTLEALLKLFLLPQERGSGADDDISAVDWDDAGAAGFQASFARLSASEPAVGRPGASEALATKWAGEDARIYMSRELGGAAKRDERIRSLTQAADGKLLGPFVQFMTQQGDSF</sequence>
<comment type="subcellular location">
    <subcellularLocation>
        <location evidence="2">Cytoplasm</location>
    </subcellularLocation>
    <subcellularLocation>
        <location evidence="1">Nucleus</location>
    </subcellularLocation>
</comment>